<protein>
    <submittedName>
        <fullName evidence="1">Uncharacterized protein</fullName>
    </submittedName>
</protein>
<dbReference type="Proteomes" id="UP000018348">
    <property type="component" value="Unassembled WGS sequence"/>
</dbReference>
<comment type="caution">
    <text evidence="1">The sequence shown here is derived from an EMBL/GenBank/DDBJ whole genome shotgun (WGS) entry which is preliminary data.</text>
</comment>
<accession>T2I7D8</accession>
<name>T2I7D8_CROWT</name>
<organism evidence="1 2">
    <name type="scientific">Crocosphaera watsonii WH 8502</name>
    <dbReference type="NCBI Taxonomy" id="423474"/>
    <lineage>
        <taxon>Bacteria</taxon>
        <taxon>Bacillati</taxon>
        <taxon>Cyanobacteriota</taxon>
        <taxon>Cyanophyceae</taxon>
        <taxon>Oscillatoriophycideae</taxon>
        <taxon>Chroococcales</taxon>
        <taxon>Aphanothecaceae</taxon>
        <taxon>Crocosphaera</taxon>
    </lineage>
</organism>
<gene>
    <name evidence="1" type="ORF">CWATWH8502_411</name>
</gene>
<evidence type="ECO:0000313" key="1">
    <source>
        <dbReference type="EMBL" id="CCQ48858.1"/>
    </source>
</evidence>
<sequence>MSKTPLENGITPDGLGSFLIEPSSLLVFSTQGNISFSSLEGVSSDNLKRNNHSVRDV</sequence>
<reference evidence="1 2" key="1">
    <citation type="submission" date="2013-01" db="EMBL/GenBank/DDBJ databases">
        <authorList>
            <person name="Bench S."/>
        </authorList>
    </citation>
    <scope>NUCLEOTIDE SEQUENCE [LARGE SCALE GENOMIC DNA]</scope>
    <source>
        <strain evidence="1 2">WH 8502</strain>
    </source>
</reference>
<dbReference type="EMBL" id="CAQK01000026">
    <property type="protein sequence ID" value="CCQ48858.1"/>
    <property type="molecule type" value="Genomic_DNA"/>
</dbReference>
<evidence type="ECO:0000313" key="2">
    <source>
        <dbReference type="Proteomes" id="UP000018348"/>
    </source>
</evidence>
<dbReference type="AlphaFoldDB" id="T2I7D8"/>
<reference evidence="1 2" key="2">
    <citation type="submission" date="2013-09" db="EMBL/GenBank/DDBJ databases">
        <title>Whole genome comparison of six Crocosphaera watsonii strains with differing phenotypes.</title>
        <authorList>
            <person name="Bench S.R."/>
            <person name="Heller P."/>
            <person name="Frank I."/>
            <person name="Arciniega M."/>
            <person name="Shilova I.N."/>
            <person name="Zehr J.P."/>
        </authorList>
    </citation>
    <scope>NUCLEOTIDE SEQUENCE [LARGE SCALE GENOMIC DNA]</scope>
    <source>
        <strain evidence="1 2">WH 8502</strain>
    </source>
</reference>
<proteinExistence type="predicted"/>